<protein>
    <submittedName>
        <fullName evidence="1">Uncharacterized protein rsaIX</fullName>
    </submittedName>
</protein>
<dbReference type="EMBL" id="AY461516">
    <property type="protein sequence ID" value="AAS19436.1"/>
    <property type="molecule type" value="Genomic_DNA"/>
</dbReference>
<sequence>MGLVPINLIRTWTAAEITSVELAIRTAVAASQIVGMVIPNFVGTNQAKGNKAADFFIATIPPHLPANNSIVAARGAGYPDRLFVSGATRHCMEFKATSNWQDGDPNRRVLTSAPTKMIRLVNSRQVGVAPNHVPAHLICTVLYSEQQSSVQGVRLDFLEPDSEVNIRLEASTSQRLLAMGTQQRFIYP</sequence>
<name>Q6SA28_CERSP</name>
<accession>Q6SA28</accession>
<proteinExistence type="predicted"/>
<organism evidence="1">
    <name type="scientific">Cereibacter sphaeroides</name>
    <name type="common">Rhodobacter sphaeroides</name>
    <dbReference type="NCBI Taxonomy" id="1063"/>
    <lineage>
        <taxon>Bacteria</taxon>
        <taxon>Pseudomonadati</taxon>
        <taxon>Pseudomonadota</taxon>
        <taxon>Alphaproteobacteria</taxon>
        <taxon>Rhodobacterales</taxon>
        <taxon>Paracoccaceae</taxon>
        <taxon>Cereibacter</taxon>
    </lineage>
</organism>
<evidence type="ECO:0000313" key="1">
    <source>
        <dbReference type="EMBL" id="AAS19436.1"/>
    </source>
</evidence>
<gene>
    <name evidence="1" type="primary">rsaIX</name>
</gene>
<dbReference type="AlphaFoldDB" id="Q6SA28"/>
<reference evidence="1" key="1">
    <citation type="submission" date="2003-11" db="EMBL/GenBank/DDBJ databases">
        <title>Sequence of the RsaI restriction-modification system.</title>
        <authorList>
            <person name="Lunnen K.D."/>
            <person name="Wilson G.G."/>
        </authorList>
    </citation>
    <scope>NUCLEOTIDE SEQUENCE</scope>
</reference>